<dbReference type="AlphaFoldDB" id="A0A0W8EFI8"/>
<reference evidence="2" key="1">
    <citation type="journal article" date="2015" name="Proc. Natl. Acad. Sci. U.S.A.">
        <title>Networks of energetic and metabolic interactions define dynamics in microbial communities.</title>
        <authorList>
            <person name="Embree M."/>
            <person name="Liu J.K."/>
            <person name="Al-Bassam M.M."/>
            <person name="Zengler K."/>
        </authorList>
    </citation>
    <scope>NUCLEOTIDE SEQUENCE</scope>
</reference>
<evidence type="ECO:0000259" key="1">
    <source>
        <dbReference type="Pfam" id="PF02887"/>
    </source>
</evidence>
<dbReference type="EMBL" id="LNQE01001763">
    <property type="protein sequence ID" value="KUG07155.1"/>
    <property type="molecule type" value="Genomic_DNA"/>
</dbReference>
<dbReference type="PIRSF" id="PIRSF016138">
    <property type="entry name" value="UCP016138"/>
    <property type="match status" value="1"/>
</dbReference>
<proteinExistence type="predicted"/>
<dbReference type="InterPro" id="IPR036918">
    <property type="entry name" value="Pyrv_Knase_C_sf"/>
</dbReference>
<evidence type="ECO:0000313" key="2">
    <source>
        <dbReference type="EMBL" id="KUG07155.1"/>
    </source>
</evidence>
<comment type="caution">
    <text evidence="2">The sequence shown here is derived from an EMBL/GenBank/DDBJ whole genome shotgun (WGS) entry which is preliminary data.</text>
</comment>
<dbReference type="InterPro" id="IPR015795">
    <property type="entry name" value="Pyrv_Knase_C"/>
</dbReference>
<gene>
    <name evidence="2" type="ORF">ASZ90_016725</name>
</gene>
<dbReference type="SUPFAM" id="SSF52935">
    <property type="entry name" value="PK C-terminal domain-like"/>
    <property type="match status" value="1"/>
</dbReference>
<dbReference type="InterPro" id="IPR015074">
    <property type="entry name" value="DUF1867"/>
</dbReference>
<protein>
    <recommendedName>
        <fullName evidence="1">Pyruvate kinase C-terminal domain-containing protein</fullName>
    </recommendedName>
</protein>
<organism evidence="2">
    <name type="scientific">hydrocarbon metagenome</name>
    <dbReference type="NCBI Taxonomy" id="938273"/>
    <lineage>
        <taxon>unclassified sequences</taxon>
        <taxon>metagenomes</taxon>
        <taxon>ecological metagenomes</taxon>
    </lineage>
</organism>
<accession>A0A0W8EFI8</accession>
<dbReference type="Gene3D" id="3.40.1380.20">
    <property type="entry name" value="Pyruvate kinase, C-terminal domain"/>
    <property type="match status" value="1"/>
</dbReference>
<name>A0A0W8EFI8_9ZZZZ</name>
<sequence length="196" mass="20639">MTFVARNTYYFDSPGPGNTADCARFARERARELGLTTVIVASTSGETARIFHAALKGSGLDLIVVTHVVGFSKPGVWEFSAETAEELLGEGVQIVTGTHVLSGLERAFSRSQKVGGGSRTEAVAEALRRVIAVGLKVAVECVLIAADQGIIGVEEEVIACGGSGSGSDTVCVVRPSHSASFFDLQVREIVAMPRDR</sequence>
<dbReference type="Pfam" id="PF02887">
    <property type="entry name" value="PK_C"/>
    <property type="match status" value="1"/>
</dbReference>
<feature type="domain" description="Pyruvate kinase C-terminal" evidence="1">
    <location>
        <begin position="22"/>
        <end position="172"/>
    </location>
</feature>